<dbReference type="Gene3D" id="3.20.20.370">
    <property type="entry name" value="Glycoside hydrolase/deacetylase"/>
    <property type="match status" value="1"/>
</dbReference>
<dbReference type="InterPro" id="IPR018763">
    <property type="entry name" value="DUF2334"/>
</dbReference>
<gene>
    <name evidence="1" type="ORF">GCM10009105_24600</name>
</gene>
<dbReference type="InterPro" id="IPR011330">
    <property type="entry name" value="Glyco_hydro/deAcase_b/a-brl"/>
</dbReference>
<organism evidence="1 2">
    <name type="scientific">Dokdonella soli</name>
    <dbReference type="NCBI Taxonomy" id="529810"/>
    <lineage>
        <taxon>Bacteria</taxon>
        <taxon>Pseudomonadati</taxon>
        <taxon>Pseudomonadota</taxon>
        <taxon>Gammaproteobacteria</taxon>
        <taxon>Lysobacterales</taxon>
        <taxon>Rhodanobacteraceae</taxon>
        <taxon>Dokdonella</taxon>
    </lineage>
</organism>
<proteinExistence type="predicted"/>
<dbReference type="EMBL" id="BAAAEU010000015">
    <property type="protein sequence ID" value="GAA0717522.1"/>
    <property type="molecule type" value="Genomic_DNA"/>
</dbReference>
<accession>A0ABN1IN82</accession>
<comment type="caution">
    <text evidence="1">The sequence shown here is derived from an EMBL/GenBank/DDBJ whole genome shotgun (WGS) entry which is preliminary data.</text>
</comment>
<reference evidence="1 2" key="1">
    <citation type="journal article" date="2019" name="Int. J. Syst. Evol. Microbiol.">
        <title>The Global Catalogue of Microorganisms (GCM) 10K type strain sequencing project: providing services to taxonomists for standard genome sequencing and annotation.</title>
        <authorList>
            <consortium name="The Broad Institute Genomics Platform"/>
            <consortium name="The Broad Institute Genome Sequencing Center for Infectious Disease"/>
            <person name="Wu L."/>
            <person name="Ma J."/>
        </authorList>
    </citation>
    <scope>NUCLEOTIDE SEQUENCE [LARGE SCALE GENOMIC DNA]</scope>
    <source>
        <strain evidence="1 2">JCM 15421</strain>
    </source>
</reference>
<dbReference type="Pfam" id="PF10096">
    <property type="entry name" value="DUF2334"/>
    <property type="match status" value="1"/>
</dbReference>
<protein>
    <submittedName>
        <fullName evidence="1">DUF2334 domain-containing protein</fullName>
    </submittedName>
</protein>
<dbReference type="SUPFAM" id="SSF88713">
    <property type="entry name" value="Glycoside hydrolase/deacetylase"/>
    <property type="match status" value="1"/>
</dbReference>
<dbReference type="RefSeq" id="WP_343791523.1">
    <property type="nucleotide sequence ID" value="NZ_BAAAEU010000015.1"/>
</dbReference>
<evidence type="ECO:0000313" key="2">
    <source>
        <dbReference type="Proteomes" id="UP001501523"/>
    </source>
</evidence>
<keyword evidence="2" id="KW-1185">Reference proteome</keyword>
<dbReference type="Proteomes" id="UP001501523">
    <property type="component" value="Unassembled WGS sequence"/>
</dbReference>
<sequence>MTRRLCIAIHDVAPATWPQCMRLLALLDEFDAPPLTLLVVPDYHHRGRVDTDTGFRSGIDARIARGDEVALHGYFHLDDAPPTRHPAQWMRRRLLTAGEGEFAALAQEQAAARLASGLELFGRLGWNARGFVAPAWLLGRGARAALRASALRYTSTHRYLETTADGRRHPAPAISASVRSAWRRWSSRRWLAAAPALTADTPLLRLALHPADALHPDILDAWRGVLRQALAGRTALTKSAALGLT</sequence>
<dbReference type="CDD" id="cd11374">
    <property type="entry name" value="CE4_u10"/>
    <property type="match status" value="1"/>
</dbReference>
<name>A0ABN1IN82_9GAMM</name>
<evidence type="ECO:0000313" key="1">
    <source>
        <dbReference type="EMBL" id="GAA0717522.1"/>
    </source>
</evidence>